<proteinExistence type="predicted"/>
<organism evidence="1 2">
    <name type="scientific">Zizania palustris</name>
    <name type="common">Northern wild rice</name>
    <dbReference type="NCBI Taxonomy" id="103762"/>
    <lineage>
        <taxon>Eukaryota</taxon>
        <taxon>Viridiplantae</taxon>
        <taxon>Streptophyta</taxon>
        <taxon>Embryophyta</taxon>
        <taxon>Tracheophyta</taxon>
        <taxon>Spermatophyta</taxon>
        <taxon>Magnoliopsida</taxon>
        <taxon>Liliopsida</taxon>
        <taxon>Poales</taxon>
        <taxon>Poaceae</taxon>
        <taxon>BOP clade</taxon>
        <taxon>Oryzoideae</taxon>
        <taxon>Oryzeae</taxon>
        <taxon>Zizaniinae</taxon>
        <taxon>Zizania</taxon>
    </lineage>
</organism>
<reference evidence="1" key="2">
    <citation type="submission" date="2021-02" db="EMBL/GenBank/DDBJ databases">
        <authorList>
            <person name="Kimball J.A."/>
            <person name="Haas M.W."/>
            <person name="Macchietto M."/>
            <person name="Kono T."/>
            <person name="Duquette J."/>
            <person name="Shao M."/>
        </authorList>
    </citation>
    <scope>NUCLEOTIDE SEQUENCE</scope>
    <source>
        <tissue evidence="1">Fresh leaf tissue</tissue>
    </source>
</reference>
<comment type="caution">
    <text evidence="1">The sequence shown here is derived from an EMBL/GenBank/DDBJ whole genome shotgun (WGS) entry which is preliminary data.</text>
</comment>
<reference evidence="1" key="1">
    <citation type="journal article" date="2021" name="bioRxiv">
        <title>Whole Genome Assembly and Annotation of Northern Wild Rice, Zizania palustris L., Supports a Whole Genome Duplication in the Zizania Genus.</title>
        <authorList>
            <person name="Haas M."/>
            <person name="Kono T."/>
            <person name="Macchietto M."/>
            <person name="Millas R."/>
            <person name="McGilp L."/>
            <person name="Shao M."/>
            <person name="Duquette J."/>
            <person name="Hirsch C.N."/>
            <person name="Kimball J."/>
        </authorList>
    </citation>
    <scope>NUCLEOTIDE SEQUENCE</scope>
    <source>
        <tissue evidence="1">Fresh leaf tissue</tissue>
    </source>
</reference>
<name>A0A8J5WT26_ZIZPA</name>
<evidence type="ECO:0000313" key="1">
    <source>
        <dbReference type="EMBL" id="KAG8094532.1"/>
    </source>
</evidence>
<keyword evidence="2" id="KW-1185">Reference proteome</keyword>
<protein>
    <submittedName>
        <fullName evidence="1">Uncharacterized protein</fullName>
    </submittedName>
</protein>
<gene>
    <name evidence="1" type="ORF">GUJ93_ZPchr0012g20919</name>
</gene>
<dbReference type="AlphaFoldDB" id="A0A8J5WT26"/>
<dbReference type="Proteomes" id="UP000729402">
    <property type="component" value="Unassembled WGS sequence"/>
</dbReference>
<dbReference type="OrthoDB" id="1614831at2759"/>
<accession>A0A8J5WT26</accession>
<sequence>MWYLCVFLHRLLDYWRPEVQALAEMFGGLSAGDTVEWCMPENHHAVSPFHLVRPLTVFIFLHVVISLAISDLSNT</sequence>
<dbReference type="EMBL" id="JAAALK010000080">
    <property type="protein sequence ID" value="KAG8094532.1"/>
    <property type="molecule type" value="Genomic_DNA"/>
</dbReference>
<evidence type="ECO:0000313" key="2">
    <source>
        <dbReference type="Proteomes" id="UP000729402"/>
    </source>
</evidence>